<feature type="domain" description="EamA" evidence="9">
    <location>
        <begin position="13"/>
        <end position="146"/>
    </location>
</feature>
<sequence length="302" mass="33372">MRKFQDGNTPVQAGLICALGAFLLWGFLPLYFKILENLPALHVLAERIVWSLPAGIALVWFGHRSSEFRAVFRAPKQLAWLCLSAGLMGLNWLIFIWAAQNGHVLEASLGAFITPLFSFSLAAVFFKERFSFLQFIAIFFTTLGVLNQAIFVGKLPWIALSLCLLFGSYGAIRKKLVVDGRVGFLLEVLVLFPFAMAFLIYSWIHGAPLIADTVRDSALISLSGVVTAGPLILFTMAATRLRLSSLAVMQYIAPSIQFLVGLLLGEHFSISYAATFIFIWIGVALYAGAALRQNRQVKKNPH</sequence>
<feature type="transmembrane region" description="Helical" evidence="8">
    <location>
        <begin position="219"/>
        <end position="239"/>
    </location>
</feature>
<evidence type="ECO:0000256" key="1">
    <source>
        <dbReference type="ARBA" id="ARBA00004651"/>
    </source>
</evidence>
<keyword evidence="7 8" id="KW-0472">Membrane</keyword>
<dbReference type="InterPro" id="IPR000620">
    <property type="entry name" value="EamA_dom"/>
</dbReference>
<evidence type="ECO:0000256" key="6">
    <source>
        <dbReference type="ARBA" id="ARBA00022989"/>
    </source>
</evidence>
<dbReference type="OrthoDB" id="369870at2"/>
<comment type="similarity">
    <text evidence="2">Belongs to the EamA transporter family.</text>
</comment>
<keyword evidence="11" id="KW-1185">Reference proteome</keyword>
<dbReference type="Proteomes" id="UP000002745">
    <property type="component" value="Chromosome"/>
</dbReference>
<dbReference type="NCBIfam" id="TIGR00688">
    <property type="entry name" value="rarD"/>
    <property type="match status" value="1"/>
</dbReference>
<keyword evidence="3" id="KW-0813">Transport</keyword>
<dbReference type="Pfam" id="PF00892">
    <property type="entry name" value="EamA"/>
    <property type="match status" value="1"/>
</dbReference>
<proteinExistence type="inferred from homology"/>
<comment type="subcellular location">
    <subcellularLocation>
        <location evidence="1">Cell membrane</location>
        <topology evidence="1">Multi-pass membrane protein</topology>
    </subcellularLocation>
</comment>
<dbReference type="HOGENOM" id="CLU_054508_1_0_5"/>
<reference evidence="11" key="1">
    <citation type="journal article" date="2011" name="J. Bacteriol.">
        <title>Genome sequences of eight morphologically diverse alphaproteobacteria.</title>
        <authorList>
            <consortium name="US DOE Joint Genome Institute"/>
            <person name="Brown P.J."/>
            <person name="Kysela D.T."/>
            <person name="Buechlein A."/>
            <person name="Hemmerich C."/>
            <person name="Brun Y.V."/>
        </authorList>
    </citation>
    <scope>NUCLEOTIDE SEQUENCE [LARGE SCALE GENOMIC DNA]</scope>
    <source>
        <strain evidence="11">ATCC 49814 / DSM 5838 / IFAM 1418</strain>
    </source>
</reference>
<dbReference type="GO" id="GO:0005886">
    <property type="term" value="C:plasma membrane"/>
    <property type="evidence" value="ECO:0007669"/>
    <property type="project" value="UniProtKB-SubCell"/>
</dbReference>
<feature type="transmembrane region" description="Helical" evidence="8">
    <location>
        <begin position="246"/>
        <end position="264"/>
    </location>
</feature>
<dbReference type="KEGG" id="hba:Hbal_0265"/>
<evidence type="ECO:0000256" key="2">
    <source>
        <dbReference type="ARBA" id="ARBA00007362"/>
    </source>
</evidence>
<dbReference type="InterPro" id="IPR037185">
    <property type="entry name" value="EmrE-like"/>
</dbReference>
<dbReference type="InterPro" id="IPR004626">
    <property type="entry name" value="RarD"/>
</dbReference>
<evidence type="ECO:0000256" key="8">
    <source>
        <dbReference type="SAM" id="Phobius"/>
    </source>
</evidence>
<dbReference type="PANTHER" id="PTHR22911">
    <property type="entry name" value="ACYL-MALONYL CONDENSING ENZYME-RELATED"/>
    <property type="match status" value="1"/>
</dbReference>
<dbReference type="RefSeq" id="WP_012778125.1">
    <property type="nucleotide sequence ID" value="NC_012982.1"/>
</dbReference>
<dbReference type="eggNOG" id="COG2962">
    <property type="taxonomic scope" value="Bacteria"/>
</dbReference>
<dbReference type="SUPFAM" id="SSF103481">
    <property type="entry name" value="Multidrug resistance efflux transporter EmrE"/>
    <property type="match status" value="1"/>
</dbReference>
<dbReference type="PANTHER" id="PTHR22911:SF137">
    <property type="entry name" value="SOLUTE CARRIER FAMILY 35 MEMBER G2-RELATED"/>
    <property type="match status" value="1"/>
</dbReference>
<protein>
    <submittedName>
        <fullName evidence="10">RarD protein, DMT superfamily transporter</fullName>
    </submittedName>
</protein>
<evidence type="ECO:0000256" key="7">
    <source>
        <dbReference type="ARBA" id="ARBA00023136"/>
    </source>
</evidence>
<feature type="transmembrane region" description="Helical" evidence="8">
    <location>
        <begin position="132"/>
        <end position="150"/>
    </location>
</feature>
<gene>
    <name evidence="10" type="ordered locus">Hbal_0265</name>
</gene>
<accession>C6XLR1</accession>
<evidence type="ECO:0000256" key="3">
    <source>
        <dbReference type="ARBA" id="ARBA00022448"/>
    </source>
</evidence>
<feature type="transmembrane region" description="Helical" evidence="8">
    <location>
        <begin position="156"/>
        <end position="172"/>
    </location>
</feature>
<keyword evidence="5 8" id="KW-0812">Transmembrane</keyword>
<evidence type="ECO:0000259" key="9">
    <source>
        <dbReference type="Pfam" id="PF00892"/>
    </source>
</evidence>
<evidence type="ECO:0000256" key="4">
    <source>
        <dbReference type="ARBA" id="ARBA00022475"/>
    </source>
</evidence>
<name>C6XLR1_HIRBI</name>
<feature type="transmembrane region" description="Helical" evidence="8">
    <location>
        <begin position="104"/>
        <end position="125"/>
    </location>
</feature>
<evidence type="ECO:0000313" key="10">
    <source>
        <dbReference type="EMBL" id="ACT57967.1"/>
    </source>
</evidence>
<evidence type="ECO:0000313" key="11">
    <source>
        <dbReference type="Proteomes" id="UP000002745"/>
    </source>
</evidence>
<organism evidence="10 11">
    <name type="scientific">Hirschia baltica (strain ATCC 49814 / DSM 5838 / IFAM 1418)</name>
    <dbReference type="NCBI Taxonomy" id="582402"/>
    <lineage>
        <taxon>Bacteria</taxon>
        <taxon>Pseudomonadati</taxon>
        <taxon>Pseudomonadota</taxon>
        <taxon>Alphaproteobacteria</taxon>
        <taxon>Hyphomonadales</taxon>
        <taxon>Hyphomonadaceae</taxon>
        <taxon>Hirschia</taxon>
    </lineage>
</organism>
<keyword evidence="4" id="KW-1003">Cell membrane</keyword>
<dbReference type="STRING" id="582402.Hbal_0265"/>
<feature type="transmembrane region" description="Helical" evidence="8">
    <location>
        <begin position="78"/>
        <end position="98"/>
    </location>
</feature>
<dbReference type="EMBL" id="CP001678">
    <property type="protein sequence ID" value="ACT57967.1"/>
    <property type="molecule type" value="Genomic_DNA"/>
</dbReference>
<evidence type="ECO:0000256" key="5">
    <source>
        <dbReference type="ARBA" id="ARBA00022692"/>
    </source>
</evidence>
<feature type="transmembrane region" description="Helical" evidence="8">
    <location>
        <begin position="184"/>
        <end position="204"/>
    </location>
</feature>
<dbReference type="AlphaFoldDB" id="C6XLR1"/>
<feature type="transmembrane region" description="Helical" evidence="8">
    <location>
        <begin position="12"/>
        <end position="32"/>
    </location>
</feature>
<keyword evidence="6 8" id="KW-1133">Transmembrane helix</keyword>
<feature type="transmembrane region" description="Helical" evidence="8">
    <location>
        <begin position="270"/>
        <end position="291"/>
    </location>
</feature>
<feature type="transmembrane region" description="Helical" evidence="8">
    <location>
        <begin position="44"/>
        <end position="62"/>
    </location>
</feature>